<sequence length="82" mass="9108">MSQFYMVNSILGVNRYYYLCSNDSFAFGGGGGFALYLDGDLLTGTSGPCDTFENHCLAHTPEFEIKNVEVMFTCFILITLII</sequence>
<gene>
    <name evidence="2" type="ORF">MtrunA17_Chr1g0168381</name>
</gene>
<dbReference type="InterPro" id="IPR006571">
    <property type="entry name" value="TLDc_dom"/>
</dbReference>
<dbReference type="Gramene" id="rna2296">
    <property type="protein sequence ID" value="RHN78662.1"/>
    <property type="gene ID" value="gene2296"/>
</dbReference>
<protein>
    <submittedName>
        <fullName evidence="2">Putative TLDc domain-containing protein</fullName>
    </submittedName>
</protein>
<dbReference type="EMBL" id="PSQE01000001">
    <property type="protein sequence ID" value="RHN78662.1"/>
    <property type="molecule type" value="Genomic_DNA"/>
</dbReference>
<reference evidence="2" key="1">
    <citation type="journal article" date="2018" name="Nat. Plants">
        <title>Whole-genome landscape of Medicago truncatula symbiotic genes.</title>
        <authorList>
            <person name="Pecrix Y."/>
            <person name="Gamas P."/>
            <person name="Carrere S."/>
        </authorList>
    </citation>
    <scope>NUCLEOTIDE SEQUENCE</scope>
    <source>
        <tissue evidence="2">Leaves</tissue>
    </source>
</reference>
<dbReference type="AlphaFoldDB" id="A0A396JMR3"/>
<name>A0A396JMR3_MEDTR</name>
<dbReference type="PANTHER" id="PTHR23354:SF74">
    <property type="entry name" value="TLD-DOMAIN CONTAINING NUCLEOLAR PROTEIN"/>
    <property type="match status" value="1"/>
</dbReference>
<dbReference type="Proteomes" id="UP000265566">
    <property type="component" value="Chromosome 1"/>
</dbReference>
<organism evidence="2">
    <name type="scientific">Medicago truncatula</name>
    <name type="common">Barrel medic</name>
    <name type="synonym">Medicago tribuloides</name>
    <dbReference type="NCBI Taxonomy" id="3880"/>
    <lineage>
        <taxon>Eukaryota</taxon>
        <taxon>Viridiplantae</taxon>
        <taxon>Streptophyta</taxon>
        <taxon>Embryophyta</taxon>
        <taxon>Tracheophyta</taxon>
        <taxon>Spermatophyta</taxon>
        <taxon>Magnoliopsida</taxon>
        <taxon>eudicotyledons</taxon>
        <taxon>Gunneridae</taxon>
        <taxon>Pentapetalae</taxon>
        <taxon>rosids</taxon>
        <taxon>fabids</taxon>
        <taxon>Fabales</taxon>
        <taxon>Fabaceae</taxon>
        <taxon>Papilionoideae</taxon>
        <taxon>50 kb inversion clade</taxon>
        <taxon>NPAAA clade</taxon>
        <taxon>Hologalegina</taxon>
        <taxon>IRL clade</taxon>
        <taxon>Trifolieae</taxon>
        <taxon>Medicago</taxon>
    </lineage>
</organism>
<evidence type="ECO:0000313" key="2">
    <source>
        <dbReference type="EMBL" id="RHN78662.1"/>
    </source>
</evidence>
<dbReference type="Pfam" id="PF07534">
    <property type="entry name" value="TLD"/>
    <property type="match status" value="1"/>
</dbReference>
<evidence type="ECO:0000259" key="1">
    <source>
        <dbReference type="Pfam" id="PF07534"/>
    </source>
</evidence>
<feature type="domain" description="TLDc" evidence="1">
    <location>
        <begin position="12"/>
        <end position="70"/>
    </location>
</feature>
<accession>A0A396JMR3</accession>
<proteinExistence type="predicted"/>
<dbReference type="PANTHER" id="PTHR23354">
    <property type="entry name" value="NUCLEOLAR PROTEIN 7/ESTROGEN RECEPTOR COACTIVATOR-RELATED"/>
    <property type="match status" value="1"/>
</dbReference>
<comment type="caution">
    <text evidence="2">The sequence shown here is derived from an EMBL/GenBank/DDBJ whole genome shotgun (WGS) entry which is preliminary data.</text>
</comment>